<evidence type="ECO:0000313" key="2">
    <source>
        <dbReference type="EMBL" id="VAW27968.1"/>
    </source>
</evidence>
<dbReference type="InterPro" id="IPR043128">
    <property type="entry name" value="Rev_trsase/Diguanyl_cyclase"/>
</dbReference>
<proteinExistence type="inferred from homology"/>
<dbReference type="CDD" id="cd03586">
    <property type="entry name" value="PolY_Pol_IV_kappa"/>
    <property type="match status" value="1"/>
</dbReference>
<dbReference type="InterPro" id="IPR022880">
    <property type="entry name" value="DNApol_IV"/>
</dbReference>
<dbReference type="GO" id="GO:0006281">
    <property type="term" value="P:DNA repair"/>
    <property type="evidence" value="ECO:0007669"/>
    <property type="project" value="InterPro"/>
</dbReference>
<dbReference type="Gene3D" id="3.30.1490.100">
    <property type="entry name" value="DNA polymerase, Y-family, little finger domain"/>
    <property type="match status" value="1"/>
</dbReference>
<dbReference type="GO" id="GO:0009432">
    <property type="term" value="P:SOS response"/>
    <property type="evidence" value="ECO:0007669"/>
    <property type="project" value="TreeGrafter"/>
</dbReference>
<dbReference type="PROSITE" id="PS50173">
    <property type="entry name" value="UMUC"/>
    <property type="match status" value="1"/>
</dbReference>
<dbReference type="GO" id="GO:0042276">
    <property type="term" value="P:error-prone translesion synthesis"/>
    <property type="evidence" value="ECO:0007669"/>
    <property type="project" value="TreeGrafter"/>
</dbReference>
<sequence>MEERTIVHLDMDSFFVSVERLTNSALKGKPVIIGNLSGRGVVASCSYEARRFGIHSAMPVHMAKQLCSNAIFIRGDMARYSRYSRLVTEIIAESAPVYEKASIDEHYLDITGMDRFFGSMKWTHELRQRIINESGLPVSFGLSVNKTISKVATGEAKPDGELYIPSGKVKSFLFPLSIRKIPMVGQKGYHLLRSMGVSTIHTLSLIPPEMLMQIMGKNGLVIWQKANGIDPSPVIPYTEQKSISTERTFDRDTTDRVKLRHVLIGMVEKIAFELRRKGKIAGCITVKIRYANFDTHTQQRHIPYTAFDHVLLETVQELFDRLYQHRMRIRLVGIRFSHLTGGGQQLNLFDEKPELTNLYQAIDHIRKRYGDQAVRRAVGERTR</sequence>
<gene>
    <name evidence="2" type="ORF">MNBD_BACTEROID07-1246</name>
</gene>
<dbReference type="EC" id="2.7.7.7" evidence="2"/>
<keyword evidence="2" id="KW-0808">Transferase</keyword>
<dbReference type="GO" id="GO:0005829">
    <property type="term" value="C:cytosol"/>
    <property type="evidence" value="ECO:0007669"/>
    <property type="project" value="TreeGrafter"/>
</dbReference>
<reference evidence="2" key="1">
    <citation type="submission" date="2018-06" db="EMBL/GenBank/DDBJ databases">
        <authorList>
            <person name="Zhirakovskaya E."/>
        </authorList>
    </citation>
    <scope>NUCLEOTIDE SEQUENCE</scope>
</reference>
<dbReference type="EMBL" id="UOET01000180">
    <property type="protein sequence ID" value="VAW27968.1"/>
    <property type="molecule type" value="Genomic_DNA"/>
</dbReference>
<dbReference type="PANTHER" id="PTHR11076:SF33">
    <property type="entry name" value="DNA POLYMERASE KAPPA"/>
    <property type="match status" value="1"/>
</dbReference>
<dbReference type="NCBIfam" id="NF002677">
    <property type="entry name" value="PRK02406.1"/>
    <property type="match status" value="1"/>
</dbReference>
<name>A0A3B0UBY2_9ZZZZ</name>
<dbReference type="InterPro" id="IPR043502">
    <property type="entry name" value="DNA/RNA_pol_sf"/>
</dbReference>
<dbReference type="Gene3D" id="3.40.1170.60">
    <property type="match status" value="1"/>
</dbReference>
<dbReference type="GO" id="GO:0003887">
    <property type="term" value="F:DNA-directed DNA polymerase activity"/>
    <property type="evidence" value="ECO:0007669"/>
    <property type="project" value="UniProtKB-EC"/>
</dbReference>
<dbReference type="SUPFAM" id="SSF100879">
    <property type="entry name" value="Lesion bypass DNA polymerase (Y-family), little finger domain"/>
    <property type="match status" value="1"/>
</dbReference>
<dbReference type="PANTHER" id="PTHR11076">
    <property type="entry name" value="DNA REPAIR POLYMERASE UMUC / TRANSFERASE FAMILY MEMBER"/>
    <property type="match status" value="1"/>
</dbReference>
<dbReference type="InterPro" id="IPR050116">
    <property type="entry name" value="DNA_polymerase-Y"/>
</dbReference>
<dbReference type="InterPro" id="IPR017961">
    <property type="entry name" value="DNA_pol_Y-fam_little_finger"/>
</dbReference>
<accession>A0A3B0UBY2</accession>
<dbReference type="AlphaFoldDB" id="A0A3B0UBY2"/>
<dbReference type="GO" id="GO:0003684">
    <property type="term" value="F:damaged DNA binding"/>
    <property type="evidence" value="ECO:0007669"/>
    <property type="project" value="InterPro"/>
</dbReference>
<dbReference type="InterPro" id="IPR036775">
    <property type="entry name" value="DNA_pol_Y-fam_lit_finger_sf"/>
</dbReference>
<dbReference type="SUPFAM" id="SSF56672">
    <property type="entry name" value="DNA/RNA polymerases"/>
    <property type="match status" value="1"/>
</dbReference>
<evidence type="ECO:0000259" key="1">
    <source>
        <dbReference type="PROSITE" id="PS50173"/>
    </source>
</evidence>
<feature type="domain" description="UmuC" evidence="1">
    <location>
        <begin position="6"/>
        <end position="185"/>
    </location>
</feature>
<dbReference type="Gene3D" id="1.10.150.20">
    <property type="entry name" value="5' to 3' exonuclease, C-terminal subdomain"/>
    <property type="match status" value="1"/>
</dbReference>
<dbReference type="HAMAP" id="MF_01113">
    <property type="entry name" value="DNApol_IV"/>
    <property type="match status" value="1"/>
</dbReference>
<dbReference type="Gene3D" id="3.30.70.270">
    <property type="match status" value="1"/>
</dbReference>
<dbReference type="Pfam" id="PF00817">
    <property type="entry name" value="IMS"/>
    <property type="match status" value="1"/>
</dbReference>
<keyword evidence="2" id="KW-0548">Nucleotidyltransferase</keyword>
<organism evidence="2">
    <name type="scientific">hydrothermal vent metagenome</name>
    <dbReference type="NCBI Taxonomy" id="652676"/>
    <lineage>
        <taxon>unclassified sequences</taxon>
        <taxon>metagenomes</taxon>
        <taxon>ecological metagenomes</taxon>
    </lineage>
</organism>
<dbReference type="Pfam" id="PF11799">
    <property type="entry name" value="IMS_C"/>
    <property type="match status" value="1"/>
</dbReference>
<dbReference type="InterPro" id="IPR001126">
    <property type="entry name" value="UmuC"/>
</dbReference>
<protein>
    <submittedName>
        <fullName evidence="2">DNA polymerase IV</fullName>
        <ecNumber evidence="2">2.7.7.7</ecNumber>
    </submittedName>
</protein>